<reference evidence="1" key="1">
    <citation type="submission" date="2019-01" db="EMBL/GenBank/DDBJ databases">
        <authorList>
            <person name="Ashton P.M."/>
            <person name="Dallman T."/>
            <person name="Nair S."/>
            <person name="De Pinna E."/>
            <person name="Peters T."/>
            <person name="Grant K."/>
        </authorList>
    </citation>
    <scope>NUCLEOTIDE SEQUENCE</scope>
    <source>
        <strain evidence="1">500372</strain>
    </source>
</reference>
<dbReference type="InterPro" id="IPR008878">
    <property type="entry name" value="Transposase_IS66_Orf2"/>
</dbReference>
<evidence type="ECO:0008006" key="2">
    <source>
        <dbReference type="Google" id="ProtNLM"/>
    </source>
</evidence>
<comment type="caution">
    <text evidence="1">The sequence shown here is derived from an EMBL/GenBank/DDBJ whole genome shotgun (WGS) entry which is preliminary data.</text>
</comment>
<sequence length="80" mass="9681">MKVLRWDKHGVWLCTRRLHKGSFRWPRADDAAWHLTPDEFNWLIAGVDWQQVKGHDLTKWVWQNESEPRPENTQNTMLTQ</sequence>
<dbReference type="PANTHER" id="PTHR36455:SF1">
    <property type="entry name" value="BLR8292 PROTEIN"/>
    <property type="match status" value="1"/>
</dbReference>
<evidence type="ECO:0000313" key="1">
    <source>
        <dbReference type="EMBL" id="ECB1915519.1"/>
    </source>
</evidence>
<dbReference type="AlphaFoldDB" id="A0A5X8Y2R4"/>
<proteinExistence type="predicted"/>
<accession>A0A5X8Y2R4</accession>
<name>A0A5X8Y2R4_SALNE</name>
<dbReference type="Pfam" id="PF05717">
    <property type="entry name" value="TnpB_IS66"/>
    <property type="match status" value="1"/>
</dbReference>
<dbReference type="PANTHER" id="PTHR36455">
    <property type="match status" value="1"/>
</dbReference>
<organism evidence="1">
    <name type="scientific">Salmonella newport</name>
    <dbReference type="NCBI Taxonomy" id="108619"/>
    <lineage>
        <taxon>Bacteria</taxon>
        <taxon>Pseudomonadati</taxon>
        <taxon>Pseudomonadota</taxon>
        <taxon>Gammaproteobacteria</taxon>
        <taxon>Enterobacterales</taxon>
        <taxon>Enterobacteriaceae</taxon>
        <taxon>Salmonella</taxon>
    </lineage>
</organism>
<gene>
    <name evidence="1" type="ORF">EVG73_24600</name>
</gene>
<protein>
    <recommendedName>
        <fullName evidence="2">Transposase</fullName>
    </recommendedName>
</protein>
<dbReference type="NCBIfam" id="NF033819">
    <property type="entry name" value="IS66_TnpB"/>
    <property type="match status" value="1"/>
</dbReference>
<dbReference type="EMBL" id="AAHWTY010000114">
    <property type="protein sequence ID" value="ECB1915519.1"/>
    <property type="molecule type" value="Genomic_DNA"/>
</dbReference>